<dbReference type="InterPro" id="IPR028082">
    <property type="entry name" value="Peripla_BP_I"/>
</dbReference>
<evidence type="ECO:0000259" key="4">
    <source>
        <dbReference type="Pfam" id="PF13407"/>
    </source>
</evidence>
<dbReference type="Proteomes" id="UP000321386">
    <property type="component" value="Unassembled WGS sequence"/>
</dbReference>
<protein>
    <submittedName>
        <fullName evidence="5">Sugar ABC transporter substrate-binding protein</fullName>
    </submittedName>
</protein>
<dbReference type="OrthoDB" id="9773673at2"/>
<dbReference type="PANTHER" id="PTHR30036:SF1">
    <property type="entry name" value="D-XYLOSE-BINDING PERIPLASMIC PROTEIN"/>
    <property type="match status" value="1"/>
</dbReference>
<dbReference type="PROSITE" id="PS51257">
    <property type="entry name" value="PROKAR_LIPOPROTEIN"/>
    <property type="match status" value="1"/>
</dbReference>
<comment type="caution">
    <text evidence="5">The sequence shown here is derived from an EMBL/GenBank/DDBJ whole genome shotgun (WGS) entry which is preliminary data.</text>
</comment>
<dbReference type="Gene3D" id="3.40.50.2300">
    <property type="match status" value="2"/>
</dbReference>
<dbReference type="PANTHER" id="PTHR30036">
    <property type="entry name" value="D-XYLOSE-BINDING PERIPLASMIC PROTEIN"/>
    <property type="match status" value="1"/>
</dbReference>
<evidence type="ECO:0000256" key="2">
    <source>
        <dbReference type="ARBA" id="ARBA00022729"/>
    </source>
</evidence>
<dbReference type="InterPro" id="IPR050555">
    <property type="entry name" value="Bact_Solute-Bind_Prot2"/>
</dbReference>
<feature type="signal peptide" evidence="3">
    <location>
        <begin position="1"/>
        <end position="25"/>
    </location>
</feature>
<dbReference type="GO" id="GO:0030288">
    <property type="term" value="C:outer membrane-bounded periplasmic space"/>
    <property type="evidence" value="ECO:0007669"/>
    <property type="project" value="TreeGrafter"/>
</dbReference>
<accession>A0A510V2Y1</accession>
<name>A0A510V2Y1_9CELL</name>
<evidence type="ECO:0000256" key="1">
    <source>
        <dbReference type="ARBA" id="ARBA00004196"/>
    </source>
</evidence>
<evidence type="ECO:0000313" key="5">
    <source>
        <dbReference type="EMBL" id="GEK19475.1"/>
    </source>
</evidence>
<gene>
    <name evidence="5" type="ORF">CPE01_32080</name>
</gene>
<evidence type="ECO:0000313" key="6">
    <source>
        <dbReference type="Proteomes" id="UP000321386"/>
    </source>
</evidence>
<dbReference type="GO" id="GO:0030246">
    <property type="term" value="F:carbohydrate binding"/>
    <property type="evidence" value="ECO:0007669"/>
    <property type="project" value="TreeGrafter"/>
</dbReference>
<feature type="domain" description="Periplasmic binding protein" evidence="4">
    <location>
        <begin position="35"/>
        <end position="311"/>
    </location>
</feature>
<keyword evidence="2 3" id="KW-0732">Signal</keyword>
<dbReference type="SUPFAM" id="SSF53822">
    <property type="entry name" value="Periplasmic binding protein-like I"/>
    <property type="match status" value="1"/>
</dbReference>
<dbReference type="CDD" id="cd19994">
    <property type="entry name" value="PBP1_ChvE"/>
    <property type="match status" value="1"/>
</dbReference>
<organism evidence="5 6">
    <name type="scientific">Cellulomonas persica</name>
    <dbReference type="NCBI Taxonomy" id="76861"/>
    <lineage>
        <taxon>Bacteria</taxon>
        <taxon>Bacillati</taxon>
        <taxon>Actinomycetota</taxon>
        <taxon>Actinomycetes</taxon>
        <taxon>Micrococcales</taxon>
        <taxon>Cellulomonadaceae</taxon>
        <taxon>Cellulomonas</taxon>
    </lineage>
</organism>
<dbReference type="InterPro" id="IPR025997">
    <property type="entry name" value="SBP_2_dom"/>
</dbReference>
<dbReference type="EMBL" id="BJUA01000038">
    <property type="protein sequence ID" value="GEK19475.1"/>
    <property type="molecule type" value="Genomic_DNA"/>
</dbReference>
<keyword evidence="6" id="KW-1185">Reference proteome</keyword>
<feature type="chain" id="PRO_5038533856" evidence="3">
    <location>
        <begin position="26"/>
        <end position="360"/>
    </location>
</feature>
<dbReference type="Pfam" id="PF13407">
    <property type="entry name" value="Peripla_BP_4"/>
    <property type="match status" value="1"/>
</dbReference>
<proteinExistence type="predicted"/>
<reference evidence="5 6" key="1">
    <citation type="submission" date="2019-07" db="EMBL/GenBank/DDBJ databases">
        <title>Whole genome shotgun sequence of Cellulomonas persica NBRC 101101.</title>
        <authorList>
            <person name="Hosoyama A."/>
            <person name="Uohara A."/>
            <person name="Ohji S."/>
            <person name="Ichikawa N."/>
        </authorList>
    </citation>
    <scope>NUCLEOTIDE SEQUENCE [LARGE SCALE GENOMIC DNA]</scope>
    <source>
        <strain evidence="5 6">NBRC 101101</strain>
    </source>
</reference>
<comment type="subcellular location">
    <subcellularLocation>
        <location evidence="1">Cell envelope</location>
    </subcellularLocation>
</comment>
<sequence length="360" mass="37220">MSPGTHRTAVLLVVGVLSLTTGCAAGSADDDKPFVGIAMPTTVQTRWVADGENLAEQFGSLGFDVEMQYADDDAALQAEQIEQMVAGGADALVVGAVDAGSLTSVLADAHAAGVRVVSYDRLIVDGAAVDYYASFDNRRVGALQASSLLQGIGVLDEVGERTADRGPFAIELFAGSPDDNNAHVFFDGAMSVLTPYLADGVLVVPSGQTTFDQVATPGWAADVAGERMASLVAPYRSGTRLAGVLAPNDGVAQAVVAATGDLGYVPVVTGQDAEIPAVKSVAAGEQYSTVYKDTRQLAEVTVQMVESLLTGSDPEINDTTSYDNGAGVVPAFLLAPQLVTQDNYRAVLVDSGYYTAEEIG</sequence>
<evidence type="ECO:0000256" key="3">
    <source>
        <dbReference type="SAM" id="SignalP"/>
    </source>
</evidence>
<dbReference type="AlphaFoldDB" id="A0A510V2Y1"/>
<dbReference type="RefSeq" id="WP_146807840.1">
    <property type="nucleotide sequence ID" value="NZ_BJUA01000038.1"/>
</dbReference>